<keyword evidence="9" id="KW-1015">Disulfide bond</keyword>
<dbReference type="GO" id="GO:0005576">
    <property type="term" value="C:extracellular region"/>
    <property type="evidence" value="ECO:0007669"/>
    <property type="project" value="UniProtKB-SubCell"/>
</dbReference>
<keyword evidence="5" id="KW-0732">Signal</keyword>
<sequence>MLIVSGDCRVFNGVDVLPGEIPWQVSVQLYTGFHWCGGSIIGSNVVLTAAHCQGNWGAESLRVVSGTINSDSGTIHKVSQIINHEAYDELTHANDIALWKIEGEFVWDNQTRPVDLPPQGLETPEGSVLTISGFRSVSSNPEPLQKIEIPVVSFEACNATYTGQVPTGQLCAGVPEQGLSSCQGDEGGPLFLGTQIRGIASWGSNCGFQASPGVYLEVAAYRDWILANIGI</sequence>
<evidence type="ECO:0000313" key="11">
    <source>
        <dbReference type="EMBL" id="CAB3368343.1"/>
    </source>
</evidence>
<dbReference type="PANTHER" id="PTHR24276:SF91">
    <property type="entry name" value="AT26814P-RELATED"/>
    <property type="match status" value="1"/>
</dbReference>
<reference evidence="11 12" key="1">
    <citation type="submission" date="2020-04" db="EMBL/GenBank/DDBJ databases">
        <authorList>
            <person name="Alioto T."/>
            <person name="Alioto T."/>
            <person name="Gomez Garrido J."/>
        </authorList>
    </citation>
    <scope>NUCLEOTIDE SEQUENCE [LARGE SCALE GENOMIC DNA]</scope>
</reference>
<comment type="similarity">
    <text evidence="2">Belongs to the peptidase S1 family.</text>
</comment>
<dbReference type="InterPro" id="IPR001314">
    <property type="entry name" value="Peptidase_S1A"/>
</dbReference>
<dbReference type="EMBL" id="CADEPI010000037">
    <property type="protein sequence ID" value="CAB3368343.1"/>
    <property type="molecule type" value="Genomic_DNA"/>
</dbReference>
<protein>
    <recommendedName>
        <fullName evidence="10">Peptidase S1 domain-containing protein</fullName>
    </recommendedName>
</protein>
<dbReference type="AlphaFoldDB" id="A0A8S1CL04"/>
<comment type="subcellular location">
    <subcellularLocation>
        <location evidence="1">Secreted</location>
    </subcellularLocation>
</comment>
<dbReference type="PROSITE" id="PS00134">
    <property type="entry name" value="TRYPSIN_HIS"/>
    <property type="match status" value="1"/>
</dbReference>
<evidence type="ECO:0000256" key="7">
    <source>
        <dbReference type="ARBA" id="ARBA00022825"/>
    </source>
</evidence>
<dbReference type="PRINTS" id="PR00722">
    <property type="entry name" value="CHYMOTRYPSIN"/>
</dbReference>
<evidence type="ECO:0000256" key="4">
    <source>
        <dbReference type="ARBA" id="ARBA00022670"/>
    </source>
</evidence>
<dbReference type="PROSITE" id="PS50240">
    <property type="entry name" value="TRYPSIN_DOM"/>
    <property type="match status" value="1"/>
</dbReference>
<dbReference type="Pfam" id="PF00089">
    <property type="entry name" value="Trypsin"/>
    <property type="match status" value="1"/>
</dbReference>
<keyword evidence="7" id="KW-0720">Serine protease</keyword>
<feature type="domain" description="Peptidase S1" evidence="10">
    <location>
        <begin position="3"/>
        <end position="230"/>
    </location>
</feature>
<dbReference type="InterPro" id="IPR018114">
    <property type="entry name" value="TRYPSIN_HIS"/>
</dbReference>
<evidence type="ECO:0000256" key="6">
    <source>
        <dbReference type="ARBA" id="ARBA00022801"/>
    </source>
</evidence>
<dbReference type="SMART" id="SM00020">
    <property type="entry name" value="Tryp_SPc"/>
    <property type="match status" value="1"/>
</dbReference>
<evidence type="ECO:0000259" key="10">
    <source>
        <dbReference type="PROSITE" id="PS50240"/>
    </source>
</evidence>
<evidence type="ECO:0000256" key="2">
    <source>
        <dbReference type="ARBA" id="ARBA00007664"/>
    </source>
</evidence>
<keyword evidence="3" id="KW-0964">Secreted</keyword>
<keyword evidence="8" id="KW-0865">Zymogen</keyword>
<proteinExistence type="inferred from homology"/>
<dbReference type="CDD" id="cd00190">
    <property type="entry name" value="Tryp_SPc"/>
    <property type="match status" value="1"/>
</dbReference>
<evidence type="ECO:0000256" key="3">
    <source>
        <dbReference type="ARBA" id="ARBA00022525"/>
    </source>
</evidence>
<dbReference type="PANTHER" id="PTHR24276">
    <property type="entry name" value="POLYSERASE-RELATED"/>
    <property type="match status" value="1"/>
</dbReference>
<dbReference type="FunFam" id="2.40.10.10:FF:000146">
    <property type="entry name" value="Serine protease 53"/>
    <property type="match status" value="1"/>
</dbReference>
<dbReference type="InterPro" id="IPR043504">
    <property type="entry name" value="Peptidase_S1_PA_chymotrypsin"/>
</dbReference>
<comment type="caution">
    <text evidence="11">The sequence shown here is derived from an EMBL/GenBank/DDBJ whole genome shotgun (WGS) entry which is preliminary data.</text>
</comment>
<gene>
    <name evidence="11" type="ORF">CLODIP_2_CD06777</name>
</gene>
<organism evidence="11 12">
    <name type="scientific">Cloeon dipterum</name>
    <dbReference type="NCBI Taxonomy" id="197152"/>
    <lineage>
        <taxon>Eukaryota</taxon>
        <taxon>Metazoa</taxon>
        <taxon>Ecdysozoa</taxon>
        <taxon>Arthropoda</taxon>
        <taxon>Hexapoda</taxon>
        <taxon>Insecta</taxon>
        <taxon>Pterygota</taxon>
        <taxon>Palaeoptera</taxon>
        <taxon>Ephemeroptera</taxon>
        <taxon>Pisciforma</taxon>
        <taxon>Baetidae</taxon>
        <taxon>Cloeon</taxon>
    </lineage>
</organism>
<accession>A0A8S1CL04</accession>
<evidence type="ECO:0000313" key="12">
    <source>
        <dbReference type="Proteomes" id="UP000494165"/>
    </source>
</evidence>
<dbReference type="InterPro" id="IPR009003">
    <property type="entry name" value="Peptidase_S1_PA"/>
</dbReference>
<keyword evidence="12" id="KW-1185">Reference proteome</keyword>
<dbReference type="GO" id="GO:0006508">
    <property type="term" value="P:proteolysis"/>
    <property type="evidence" value="ECO:0007669"/>
    <property type="project" value="UniProtKB-KW"/>
</dbReference>
<dbReference type="SUPFAM" id="SSF50494">
    <property type="entry name" value="Trypsin-like serine proteases"/>
    <property type="match status" value="1"/>
</dbReference>
<name>A0A8S1CL04_9INSE</name>
<evidence type="ECO:0000256" key="8">
    <source>
        <dbReference type="ARBA" id="ARBA00023145"/>
    </source>
</evidence>
<evidence type="ECO:0000256" key="5">
    <source>
        <dbReference type="ARBA" id="ARBA00022729"/>
    </source>
</evidence>
<dbReference type="GO" id="GO:0004252">
    <property type="term" value="F:serine-type endopeptidase activity"/>
    <property type="evidence" value="ECO:0007669"/>
    <property type="project" value="InterPro"/>
</dbReference>
<keyword evidence="4" id="KW-0645">Protease</keyword>
<keyword evidence="6" id="KW-0378">Hydrolase</keyword>
<dbReference type="Proteomes" id="UP000494165">
    <property type="component" value="Unassembled WGS sequence"/>
</dbReference>
<dbReference type="InterPro" id="IPR001254">
    <property type="entry name" value="Trypsin_dom"/>
</dbReference>
<evidence type="ECO:0000256" key="9">
    <source>
        <dbReference type="ARBA" id="ARBA00023157"/>
    </source>
</evidence>
<evidence type="ECO:0000256" key="1">
    <source>
        <dbReference type="ARBA" id="ARBA00004613"/>
    </source>
</evidence>
<dbReference type="Gene3D" id="2.40.10.10">
    <property type="entry name" value="Trypsin-like serine proteases"/>
    <property type="match status" value="1"/>
</dbReference>
<dbReference type="InterPro" id="IPR050430">
    <property type="entry name" value="Peptidase_S1"/>
</dbReference>
<dbReference type="OrthoDB" id="10059102at2759"/>